<protein>
    <submittedName>
        <fullName evidence="8">EEF1A lysine and N-terminal methyltransferase</fullName>
    </submittedName>
</protein>
<dbReference type="InterPro" id="IPR013216">
    <property type="entry name" value="Methyltransf_11"/>
</dbReference>
<organism evidence="7 8">
    <name type="scientific">Dioscorea cayennensis subsp. rotundata</name>
    <name type="common">White Guinea yam</name>
    <name type="synonym">Dioscorea rotundata</name>
    <dbReference type="NCBI Taxonomy" id="55577"/>
    <lineage>
        <taxon>Eukaryota</taxon>
        <taxon>Viridiplantae</taxon>
        <taxon>Streptophyta</taxon>
        <taxon>Embryophyta</taxon>
        <taxon>Tracheophyta</taxon>
        <taxon>Spermatophyta</taxon>
        <taxon>Magnoliopsida</taxon>
        <taxon>Liliopsida</taxon>
        <taxon>Dioscoreales</taxon>
        <taxon>Dioscoreaceae</taxon>
        <taxon>Dioscorea</taxon>
    </lineage>
</organism>
<evidence type="ECO:0000259" key="6">
    <source>
        <dbReference type="Pfam" id="PF08241"/>
    </source>
</evidence>
<accession>A0AB40BIA7</accession>
<proteinExistence type="inferred from homology"/>
<keyword evidence="4" id="KW-0511">Multifunctional enzyme</keyword>
<feature type="region of interest" description="Disordered" evidence="5">
    <location>
        <begin position="464"/>
        <end position="500"/>
    </location>
</feature>
<dbReference type="InterPro" id="IPR029063">
    <property type="entry name" value="SAM-dependent_MTases_sf"/>
</dbReference>
<evidence type="ECO:0000256" key="2">
    <source>
        <dbReference type="ARBA" id="ARBA00022603"/>
    </source>
</evidence>
<feature type="compositionally biased region" description="Basic and acidic residues" evidence="5">
    <location>
        <begin position="464"/>
        <end position="475"/>
    </location>
</feature>
<comment type="similarity">
    <text evidence="1">Belongs to the methyltransferase superfamily.</text>
</comment>
<dbReference type="PANTHER" id="PTHR12176">
    <property type="entry name" value="SAM-DEPENDENT METHYLTRANSFERASE SUPERFAMILY PROTEIN"/>
    <property type="match status" value="1"/>
</dbReference>
<dbReference type="PANTHER" id="PTHR12176:SF78">
    <property type="entry name" value="EEF1A LYSINE AND N-TERMINAL METHYLTRANSFERASE"/>
    <property type="match status" value="1"/>
</dbReference>
<keyword evidence="7" id="KW-1185">Reference proteome</keyword>
<dbReference type="GeneID" id="120262305"/>
<evidence type="ECO:0000256" key="5">
    <source>
        <dbReference type="SAM" id="MobiDB-lite"/>
    </source>
</evidence>
<evidence type="ECO:0000313" key="8">
    <source>
        <dbReference type="RefSeq" id="XP_039126331.1"/>
    </source>
</evidence>
<sequence>MAKRGGGGGDDIFEALQDFTSKDNWDKFFTLRGSGDYFEWYANWRSIEAPLLSLLSGSGGTDLRILVPGCGSSSVSEKLYDAGYRQITNIDFSKVVVSDMLRRNVRSRPEMRWRVMDMTEMQFADGSFDIVLDKGGLDALMEPGVGSKLGSKYLKEVKRVLKLGGKYLCLTLAESHVIGLIFAKFRFGWETSISAMPHEPGGGRFQTFLVTIVKENLDRLNPVISSFDESVLDYNTAQASALVSLMENENKIREKTSSAHDILYNLEDLLLGAKGNIKELQPGRRCSLILGEQGDSLYSYKTVILDAKQQPDPFLYHCGVFIVPKIRAHEWLFTSEEGQWLVVGSSKAARLIMIFLDSSHSLASMDDIQKDLSPLVKTVAPGEPADEAKIPFMMANDGVKQRSIVKQVTSPVTGPIIVEDVVYENSNGDNSISTVSDAKIFRRLTFERSSGLVQSEALLRKESFQMDPSEAEKKRSLISSKSRKKGGKKRSDSCNSPHGSSGNYEVDHASLASSYHSGIICGFALIASSLESAASLRKKVKTVIIGLGAGLLPMFLHGCLPFLDIEVVELDPVIFDLAKDCFGFTEDKELKVHIGDGIKFIQDRNVSGSSKAVVQDEKRDSDANAQDEYAGIKILIIDADSSDLSSGLTCPPTDFIEEPFLLSVKKFLSGGLFVANLVSRSTGIRKTVISRMKSVFTQVFSLELEEDVNEVLFASDTAACTEMDRLPEATAQLQRLLKFPLPANHIVTENIKCLN</sequence>
<dbReference type="AlphaFoldDB" id="A0AB40BIA7"/>
<evidence type="ECO:0000313" key="7">
    <source>
        <dbReference type="Proteomes" id="UP001515500"/>
    </source>
</evidence>
<evidence type="ECO:0000256" key="4">
    <source>
        <dbReference type="ARBA" id="ARBA00023268"/>
    </source>
</evidence>
<dbReference type="FunFam" id="3.40.50.150:FF:000256">
    <property type="entry name" value="S-adenosyl-L-methionine-dependent methyltransferase superfamily protein"/>
    <property type="match status" value="1"/>
</dbReference>
<keyword evidence="2 8" id="KW-0489">Methyltransferase</keyword>
<dbReference type="SUPFAM" id="SSF53335">
    <property type="entry name" value="S-adenosyl-L-methionine-dependent methyltransferases"/>
    <property type="match status" value="2"/>
</dbReference>
<dbReference type="InterPro" id="IPR051419">
    <property type="entry name" value="Lys/N-term_MeTrsfase_sf"/>
</dbReference>
<dbReference type="Gene3D" id="3.40.50.150">
    <property type="entry name" value="Vaccinia Virus protein VP39"/>
    <property type="match status" value="2"/>
</dbReference>
<reference evidence="8" key="1">
    <citation type="submission" date="2025-08" db="UniProtKB">
        <authorList>
            <consortium name="RefSeq"/>
        </authorList>
    </citation>
    <scope>IDENTIFICATION</scope>
</reference>
<dbReference type="GO" id="GO:0032259">
    <property type="term" value="P:methylation"/>
    <property type="evidence" value="ECO:0007669"/>
    <property type="project" value="UniProtKB-KW"/>
</dbReference>
<feature type="domain" description="Methyltransferase type 11" evidence="6">
    <location>
        <begin position="68"/>
        <end position="168"/>
    </location>
</feature>
<dbReference type="Pfam" id="PF08241">
    <property type="entry name" value="Methyltransf_11"/>
    <property type="match status" value="1"/>
</dbReference>
<gene>
    <name evidence="8" type="primary">LOC120262305</name>
</gene>
<dbReference type="RefSeq" id="XP_039126331.1">
    <property type="nucleotide sequence ID" value="XM_039270397.1"/>
</dbReference>
<dbReference type="CDD" id="cd02440">
    <property type="entry name" value="AdoMet_MTases"/>
    <property type="match status" value="1"/>
</dbReference>
<name>A0AB40BIA7_DIOCR</name>
<dbReference type="Proteomes" id="UP001515500">
    <property type="component" value="Chromosome 5"/>
</dbReference>
<dbReference type="GO" id="GO:0008757">
    <property type="term" value="F:S-adenosylmethionine-dependent methyltransferase activity"/>
    <property type="evidence" value="ECO:0007669"/>
    <property type="project" value="InterPro"/>
</dbReference>
<evidence type="ECO:0000256" key="1">
    <source>
        <dbReference type="ARBA" id="ARBA00008361"/>
    </source>
</evidence>
<keyword evidence="3" id="KW-0808">Transferase</keyword>
<dbReference type="FunFam" id="3.40.50.150:FF:000211">
    <property type="entry name" value="Methyltransferase-like protein 13"/>
    <property type="match status" value="1"/>
</dbReference>
<evidence type="ECO:0000256" key="3">
    <source>
        <dbReference type="ARBA" id="ARBA00022679"/>
    </source>
</evidence>